<keyword evidence="2" id="KW-1185">Reference proteome</keyword>
<reference evidence="1 2" key="1">
    <citation type="submission" date="2016-11" db="EMBL/GenBank/DDBJ databases">
        <title>The macronuclear genome of Stentor coeruleus: a giant cell with tiny introns.</title>
        <authorList>
            <person name="Slabodnick M."/>
            <person name="Ruby J.G."/>
            <person name="Reiff S.B."/>
            <person name="Swart E.C."/>
            <person name="Gosai S."/>
            <person name="Prabakaran S."/>
            <person name="Witkowska E."/>
            <person name="Larue G.E."/>
            <person name="Fisher S."/>
            <person name="Freeman R.M."/>
            <person name="Gunawardena J."/>
            <person name="Chu W."/>
            <person name="Stover N.A."/>
            <person name="Gregory B.D."/>
            <person name="Nowacki M."/>
            <person name="Derisi J."/>
            <person name="Roy S.W."/>
            <person name="Marshall W.F."/>
            <person name="Sood P."/>
        </authorList>
    </citation>
    <scope>NUCLEOTIDE SEQUENCE [LARGE SCALE GENOMIC DNA]</scope>
    <source>
        <strain evidence="1">WM001</strain>
    </source>
</reference>
<evidence type="ECO:0000313" key="1">
    <source>
        <dbReference type="EMBL" id="OMJ69333.1"/>
    </source>
</evidence>
<comment type="caution">
    <text evidence="1">The sequence shown here is derived from an EMBL/GenBank/DDBJ whole genome shotgun (WGS) entry which is preliminary data.</text>
</comment>
<evidence type="ECO:0000313" key="2">
    <source>
        <dbReference type="Proteomes" id="UP000187209"/>
    </source>
</evidence>
<protein>
    <submittedName>
        <fullName evidence="1">Uncharacterized protein</fullName>
    </submittedName>
</protein>
<sequence length="200" mass="22730">MDVLDPLGTFNAVVPHSTSFSSNIYLLKREAKTLTKGQLINTSEELNPLPEEKIYFTVGKEINKENFSYQYRQTALSRIFGFGITCNDGKISLCDRDNSVAFGRVYVVDKSLEIVGVKIGTYQDIEVWGNVQAVGNRSEGQDGVWEIMKKEFGESSELAYYWYLETGVFYGQNENRPALEEEVKILEDLRIGELLIDKKD</sequence>
<organism evidence="1 2">
    <name type="scientific">Stentor coeruleus</name>
    <dbReference type="NCBI Taxonomy" id="5963"/>
    <lineage>
        <taxon>Eukaryota</taxon>
        <taxon>Sar</taxon>
        <taxon>Alveolata</taxon>
        <taxon>Ciliophora</taxon>
        <taxon>Postciliodesmatophora</taxon>
        <taxon>Heterotrichea</taxon>
        <taxon>Heterotrichida</taxon>
        <taxon>Stentoridae</taxon>
        <taxon>Stentor</taxon>
    </lineage>
</organism>
<dbReference type="Proteomes" id="UP000187209">
    <property type="component" value="Unassembled WGS sequence"/>
</dbReference>
<proteinExistence type="predicted"/>
<accession>A0A1R2AXQ7</accession>
<gene>
    <name evidence="1" type="ORF">SteCoe_32976</name>
</gene>
<name>A0A1R2AXQ7_9CILI</name>
<dbReference type="OrthoDB" id="10585384at2759"/>
<dbReference type="AlphaFoldDB" id="A0A1R2AXQ7"/>
<dbReference type="EMBL" id="MPUH01001211">
    <property type="protein sequence ID" value="OMJ69333.1"/>
    <property type="molecule type" value="Genomic_DNA"/>
</dbReference>